<evidence type="ECO:0000313" key="2">
    <source>
        <dbReference type="Proteomes" id="UP000019103"/>
    </source>
</evidence>
<name>W4J626_PLAFP</name>
<protein>
    <submittedName>
        <fullName evidence="1">Uncharacterized protein</fullName>
    </submittedName>
</protein>
<evidence type="ECO:0000313" key="1">
    <source>
        <dbReference type="EMBL" id="ETW57071.1"/>
    </source>
</evidence>
<dbReference type="Proteomes" id="UP000019103">
    <property type="component" value="Unassembled WGS sequence"/>
</dbReference>
<organism evidence="1 2">
    <name type="scientific">Plasmodium falciparum (isolate Palo Alto / Uganda)</name>
    <dbReference type="NCBI Taxonomy" id="57270"/>
    <lineage>
        <taxon>Eukaryota</taxon>
        <taxon>Sar</taxon>
        <taxon>Alveolata</taxon>
        <taxon>Apicomplexa</taxon>
        <taxon>Aconoidasida</taxon>
        <taxon>Haemosporida</taxon>
        <taxon>Plasmodiidae</taxon>
        <taxon>Plasmodium</taxon>
        <taxon>Plasmodium (Laverania)</taxon>
    </lineage>
</organism>
<accession>W4J626</accession>
<sequence length="72" mass="8711">MPSEFYVVFIKYSLNYIHFHVYIYFQYPYTHKSPSHSEDAAFVSHQVVILNIHLTLKNLLNHENNITFFLYI</sequence>
<dbReference type="AlphaFoldDB" id="W4J626"/>
<proteinExistence type="predicted"/>
<reference evidence="1 2" key="1">
    <citation type="submission" date="2013-02" db="EMBL/GenBank/DDBJ databases">
        <title>The Genome Annotation of Plasmodium falciparum Palo Alto/Uganda.</title>
        <authorList>
            <consortium name="The Broad Institute Genome Sequencing Platform"/>
            <consortium name="The Broad Institute Genome Sequencing Center for Infectious Disease"/>
            <person name="Neafsey D."/>
            <person name="Hoffman S."/>
            <person name="Volkman S."/>
            <person name="Rosenthal P."/>
            <person name="Walker B."/>
            <person name="Young S.K."/>
            <person name="Zeng Q."/>
            <person name="Gargeya S."/>
            <person name="Fitzgerald M."/>
            <person name="Haas B."/>
            <person name="Abouelleil A."/>
            <person name="Allen A.W."/>
            <person name="Alvarado L."/>
            <person name="Arachchi H.M."/>
            <person name="Berlin A.M."/>
            <person name="Chapman S.B."/>
            <person name="Gainer-Dewar J."/>
            <person name="Goldberg J."/>
            <person name="Griggs A."/>
            <person name="Gujja S."/>
            <person name="Hansen M."/>
            <person name="Howarth C."/>
            <person name="Imamovic A."/>
            <person name="Ireland A."/>
            <person name="Larimer J."/>
            <person name="McCowan C."/>
            <person name="Murphy C."/>
            <person name="Pearson M."/>
            <person name="Poon T.W."/>
            <person name="Priest M."/>
            <person name="Roberts A."/>
            <person name="Saif S."/>
            <person name="Shea T."/>
            <person name="Sisk P."/>
            <person name="Sykes S."/>
            <person name="Wortman J."/>
            <person name="Nusbaum C."/>
            <person name="Birren B."/>
        </authorList>
    </citation>
    <scope>NUCLEOTIDE SEQUENCE [LARGE SCALE GENOMIC DNA]</scope>
    <source>
        <strain evidence="1 2">Palo Alto/Uganda</strain>
    </source>
</reference>
<gene>
    <name evidence="1" type="ORF">PFUGPA_00847</name>
</gene>
<reference evidence="1 2" key="2">
    <citation type="submission" date="2013-02" db="EMBL/GenBank/DDBJ databases">
        <title>The Genome Sequence of Plasmodium falciparum Palo Alto/Uganda.</title>
        <authorList>
            <consortium name="The Broad Institute Genome Sequencing Platform"/>
            <consortium name="The Broad Institute Genome Sequencing Center for Infectious Disease"/>
            <person name="Neafsey D."/>
            <person name="Cheeseman I."/>
            <person name="Volkman S."/>
            <person name="Adams J."/>
            <person name="Walker B."/>
            <person name="Young S.K."/>
            <person name="Zeng Q."/>
            <person name="Gargeya S."/>
            <person name="Fitzgerald M."/>
            <person name="Haas B."/>
            <person name="Abouelleil A."/>
            <person name="Alvarado L."/>
            <person name="Arachchi H.M."/>
            <person name="Berlin A.M."/>
            <person name="Chapman S.B."/>
            <person name="Dewar J."/>
            <person name="Goldberg J."/>
            <person name="Griggs A."/>
            <person name="Gujja S."/>
            <person name="Hansen M."/>
            <person name="Howarth C."/>
            <person name="Imamovic A."/>
            <person name="Larimer J."/>
            <person name="McCowan C."/>
            <person name="Murphy C."/>
            <person name="Neiman D."/>
            <person name="Pearson M."/>
            <person name="Priest M."/>
            <person name="Roberts A."/>
            <person name="Saif S."/>
            <person name="Shea T."/>
            <person name="Sisk P."/>
            <person name="Sykes S."/>
            <person name="Wortman J."/>
            <person name="Nusbaum C."/>
            <person name="Birren B."/>
        </authorList>
    </citation>
    <scope>NUCLEOTIDE SEQUENCE [LARGE SCALE GENOMIC DNA]</scope>
    <source>
        <strain evidence="1 2">Palo Alto/Uganda</strain>
    </source>
</reference>
<dbReference type="EMBL" id="KI927283">
    <property type="protein sequence ID" value="ETW57071.1"/>
    <property type="molecule type" value="Genomic_DNA"/>
</dbReference>